<reference evidence="1 2" key="1">
    <citation type="journal article" date="2014" name="Int. J. Syst. Evol. Microbiol.">
        <title>Streptomyces hoynatensis sp. nov., isolated from deep marine sediment.</title>
        <authorList>
            <person name="Veyisoglu A."/>
            <person name="Sahin N."/>
        </authorList>
    </citation>
    <scope>NUCLEOTIDE SEQUENCE [LARGE SCALE GENOMIC DNA]</scope>
    <source>
        <strain evidence="1 2">KCTC 29097</strain>
    </source>
</reference>
<keyword evidence="2" id="KW-1185">Reference proteome</keyword>
<comment type="caution">
    <text evidence="1">The sequence shown here is derived from an EMBL/GenBank/DDBJ whole genome shotgun (WGS) entry which is preliminary data.</text>
</comment>
<protein>
    <submittedName>
        <fullName evidence="1">Uncharacterized protein</fullName>
    </submittedName>
</protein>
<evidence type="ECO:0000313" key="2">
    <source>
        <dbReference type="Proteomes" id="UP000272474"/>
    </source>
</evidence>
<dbReference type="EMBL" id="RBAL01000002">
    <property type="protein sequence ID" value="RKN45911.1"/>
    <property type="molecule type" value="Genomic_DNA"/>
</dbReference>
<evidence type="ECO:0000313" key="1">
    <source>
        <dbReference type="EMBL" id="RKN45911.1"/>
    </source>
</evidence>
<organism evidence="1 2">
    <name type="scientific">Streptomyces hoynatensis</name>
    <dbReference type="NCBI Taxonomy" id="1141874"/>
    <lineage>
        <taxon>Bacteria</taxon>
        <taxon>Bacillati</taxon>
        <taxon>Actinomycetota</taxon>
        <taxon>Actinomycetes</taxon>
        <taxon>Kitasatosporales</taxon>
        <taxon>Streptomycetaceae</taxon>
        <taxon>Streptomyces</taxon>
    </lineage>
</organism>
<dbReference type="AlphaFoldDB" id="A0A3A9ZC63"/>
<name>A0A3A9ZC63_9ACTN</name>
<accession>A0A3A9ZC63</accession>
<dbReference type="Proteomes" id="UP000272474">
    <property type="component" value="Unassembled WGS sequence"/>
</dbReference>
<gene>
    <name evidence="1" type="ORF">D7294_05645</name>
</gene>
<proteinExistence type="predicted"/>
<sequence>MLLCPLVVGQFVAPFLEDGCAEARLRSAMSFTLASPVMCVPLGIFCSPLQVTALTSGTVAFSFPMGGGDPALRSSGDS</sequence>